<evidence type="ECO:0000313" key="3">
    <source>
        <dbReference type="Proteomes" id="UP001497382"/>
    </source>
</evidence>
<keyword evidence="1" id="KW-1133">Transmembrane helix</keyword>
<reference evidence="2 3" key="1">
    <citation type="submission" date="2024-04" db="EMBL/GenBank/DDBJ databases">
        <authorList>
            <person name="Rising A."/>
            <person name="Reimegard J."/>
            <person name="Sonavane S."/>
            <person name="Akerstrom W."/>
            <person name="Nylinder S."/>
            <person name="Hedman E."/>
            <person name="Kallberg Y."/>
        </authorList>
    </citation>
    <scope>NUCLEOTIDE SEQUENCE [LARGE SCALE GENOMIC DNA]</scope>
</reference>
<protein>
    <submittedName>
        <fullName evidence="2">Uncharacterized protein</fullName>
    </submittedName>
</protein>
<dbReference type="EMBL" id="CAXIEN010000084">
    <property type="protein sequence ID" value="CAL1275281.1"/>
    <property type="molecule type" value="Genomic_DNA"/>
</dbReference>
<dbReference type="AlphaFoldDB" id="A0AAV1ZXV5"/>
<organism evidence="2 3">
    <name type="scientific">Larinioides sclopetarius</name>
    <dbReference type="NCBI Taxonomy" id="280406"/>
    <lineage>
        <taxon>Eukaryota</taxon>
        <taxon>Metazoa</taxon>
        <taxon>Ecdysozoa</taxon>
        <taxon>Arthropoda</taxon>
        <taxon>Chelicerata</taxon>
        <taxon>Arachnida</taxon>
        <taxon>Araneae</taxon>
        <taxon>Araneomorphae</taxon>
        <taxon>Entelegynae</taxon>
        <taxon>Araneoidea</taxon>
        <taxon>Araneidae</taxon>
        <taxon>Larinioides</taxon>
    </lineage>
</organism>
<dbReference type="Proteomes" id="UP001497382">
    <property type="component" value="Unassembled WGS sequence"/>
</dbReference>
<evidence type="ECO:0000256" key="1">
    <source>
        <dbReference type="SAM" id="Phobius"/>
    </source>
</evidence>
<keyword evidence="1" id="KW-0812">Transmembrane</keyword>
<evidence type="ECO:0000313" key="2">
    <source>
        <dbReference type="EMBL" id="CAL1275281.1"/>
    </source>
</evidence>
<proteinExistence type="predicted"/>
<feature type="transmembrane region" description="Helical" evidence="1">
    <location>
        <begin position="6"/>
        <end position="23"/>
    </location>
</feature>
<name>A0AAV1ZXV5_9ARAC</name>
<gene>
    <name evidence="2" type="ORF">LARSCL_LOCUS7990</name>
</gene>
<keyword evidence="3" id="KW-1185">Reference proteome</keyword>
<keyword evidence="1" id="KW-0472">Membrane</keyword>
<comment type="caution">
    <text evidence="2">The sequence shown here is derived from an EMBL/GenBank/DDBJ whole genome shotgun (WGS) entry which is preliminary data.</text>
</comment>
<accession>A0AAV1ZXV5</accession>
<sequence length="140" mass="16065">MNCHVYFNWSFLVAVFLVGYVFTQDINEINQKFLQNVGCIAKSKNQTLCDEYLKECNEELPKTLLDSYNNCLNALFANDENECTDDQELYYSDEDREELNECIFDHIDCLCRSDLQQLAVVRKCAEDLAKEAGCAVSESG</sequence>